<dbReference type="GO" id="GO:0000272">
    <property type="term" value="P:polysaccharide catabolic process"/>
    <property type="evidence" value="ECO:0007669"/>
    <property type="project" value="InterPro"/>
</dbReference>
<evidence type="ECO:0000313" key="3">
    <source>
        <dbReference type="Proteomes" id="UP000547674"/>
    </source>
</evidence>
<dbReference type="CDD" id="cd14256">
    <property type="entry name" value="Dockerin_I"/>
    <property type="match status" value="1"/>
</dbReference>
<dbReference type="EMBL" id="JABDJR010000508">
    <property type="protein sequence ID" value="NNF07617.1"/>
    <property type="molecule type" value="Genomic_DNA"/>
</dbReference>
<feature type="non-terminal residue" evidence="2">
    <location>
        <position position="1"/>
    </location>
</feature>
<dbReference type="Pfam" id="PF18962">
    <property type="entry name" value="Por_Secre_tail"/>
    <property type="match status" value="1"/>
</dbReference>
<dbReference type="GO" id="GO:0004553">
    <property type="term" value="F:hydrolase activity, hydrolyzing O-glycosyl compounds"/>
    <property type="evidence" value="ECO:0007669"/>
    <property type="project" value="InterPro"/>
</dbReference>
<dbReference type="Gene3D" id="1.10.1330.10">
    <property type="entry name" value="Dockerin domain"/>
    <property type="match status" value="1"/>
</dbReference>
<proteinExistence type="predicted"/>
<dbReference type="AlphaFoldDB" id="A0A7Y2EAT0"/>
<name>A0A7Y2EAT0_UNCEI</name>
<dbReference type="InterPro" id="IPR036439">
    <property type="entry name" value="Dockerin_dom_sf"/>
</dbReference>
<dbReference type="Proteomes" id="UP000547674">
    <property type="component" value="Unassembled WGS sequence"/>
</dbReference>
<evidence type="ECO:0000313" key="2">
    <source>
        <dbReference type="EMBL" id="NNF07617.1"/>
    </source>
</evidence>
<feature type="domain" description="Dockerin" evidence="1">
    <location>
        <begin position="52"/>
        <end position="121"/>
    </location>
</feature>
<dbReference type="Gene3D" id="2.60.40.4070">
    <property type="match status" value="1"/>
</dbReference>
<organism evidence="2 3">
    <name type="scientific">Eiseniibacteriota bacterium</name>
    <dbReference type="NCBI Taxonomy" id="2212470"/>
    <lineage>
        <taxon>Bacteria</taxon>
        <taxon>Candidatus Eiseniibacteriota</taxon>
    </lineage>
</organism>
<dbReference type="InterPro" id="IPR026444">
    <property type="entry name" value="Secre_tail"/>
</dbReference>
<dbReference type="SUPFAM" id="SSF63446">
    <property type="entry name" value="Type I dockerin domain"/>
    <property type="match status" value="1"/>
</dbReference>
<comment type="caution">
    <text evidence="2">The sequence shown here is derived from an EMBL/GenBank/DDBJ whole genome shotgun (WGS) entry which is preliminary data.</text>
</comment>
<accession>A0A7Y2EAT0</accession>
<reference evidence="2 3" key="1">
    <citation type="submission" date="2020-03" db="EMBL/GenBank/DDBJ databases">
        <title>Metabolic flexibility allows generalist bacteria to become dominant in a frequently disturbed ecosystem.</title>
        <authorList>
            <person name="Chen Y.-J."/>
            <person name="Leung P.M."/>
            <person name="Bay S.K."/>
            <person name="Hugenholtz P."/>
            <person name="Kessler A.J."/>
            <person name="Shelley G."/>
            <person name="Waite D.W."/>
            <person name="Cook P.L."/>
            <person name="Greening C."/>
        </authorList>
    </citation>
    <scope>NUCLEOTIDE SEQUENCE [LARGE SCALE GENOMIC DNA]</scope>
    <source>
        <strain evidence="2">SS_bin_28</strain>
    </source>
</reference>
<sequence>IGPSQSTILNLRFVVYPEFEADTITLSLSDVIAAGGNSNEIELMTENGTMTLDRRVGDLTGDNRVDVLDLIFLTEVILGVSELETIELFDLADCNSDNAVNVLDVPCFTDYILDSPSTVEFGVPEFWQVETTVTVRGFQLSTGRGHIYFDHPSFQSHTGTGLGGESILLAYSLDGSSWQPDGLATVAFVGEQPEIRAYGENNELLNVSYKDRVITISARPGKLRLLPPTPNPVRGSATVSFESDVEGPATLEVFDVQGALVRKDDFRAEVGLNQTSWIAKNETGRSLSSGVYFLRLKTQGSEATTRLVVVGE</sequence>
<dbReference type="InterPro" id="IPR016134">
    <property type="entry name" value="Dockerin_dom"/>
</dbReference>
<protein>
    <submittedName>
        <fullName evidence="2">T9SS type A sorting domain-containing protein</fullName>
    </submittedName>
</protein>
<dbReference type="PROSITE" id="PS51766">
    <property type="entry name" value="DOCKERIN"/>
    <property type="match status" value="1"/>
</dbReference>
<dbReference type="NCBIfam" id="TIGR04183">
    <property type="entry name" value="Por_Secre_tail"/>
    <property type="match status" value="1"/>
</dbReference>
<dbReference type="Pfam" id="PF00404">
    <property type="entry name" value="Dockerin_1"/>
    <property type="match status" value="1"/>
</dbReference>
<evidence type="ECO:0000259" key="1">
    <source>
        <dbReference type="PROSITE" id="PS51766"/>
    </source>
</evidence>
<gene>
    <name evidence="2" type="ORF">HKN21_12715</name>
</gene>
<dbReference type="InterPro" id="IPR002105">
    <property type="entry name" value="Dockerin_1_rpt"/>
</dbReference>